<dbReference type="InterPro" id="IPR029021">
    <property type="entry name" value="Prot-tyrosine_phosphatase-like"/>
</dbReference>
<proteinExistence type="predicted"/>
<evidence type="ECO:0000313" key="3">
    <source>
        <dbReference type="Proteomes" id="UP000005713"/>
    </source>
</evidence>
<accession>A3KAJ4</accession>
<dbReference type="RefSeq" id="WP_005863750.1">
    <property type="nucleotide sequence ID" value="NZ_AAYA01000022.1"/>
</dbReference>
<dbReference type="Gene3D" id="3.90.190.10">
    <property type="entry name" value="Protein tyrosine phosphatase superfamily"/>
    <property type="match status" value="1"/>
</dbReference>
<protein>
    <submittedName>
        <fullName evidence="2">Protein tyrosine/serine phosphatase</fullName>
    </submittedName>
</protein>
<dbReference type="Pfam" id="PF22785">
    <property type="entry name" value="Tc-R-P"/>
    <property type="match status" value="1"/>
</dbReference>
<keyword evidence="3" id="KW-1185">Reference proteome</keyword>
<feature type="domain" description="Tyrosine specific protein phosphatases" evidence="1">
    <location>
        <begin position="121"/>
        <end position="188"/>
    </location>
</feature>
<organism evidence="2 3">
    <name type="scientific">Sagittula stellata (strain ATCC 700073 / DSM 11524 / E-37)</name>
    <dbReference type="NCBI Taxonomy" id="388399"/>
    <lineage>
        <taxon>Bacteria</taxon>
        <taxon>Pseudomonadati</taxon>
        <taxon>Pseudomonadota</taxon>
        <taxon>Alphaproteobacteria</taxon>
        <taxon>Rhodobacterales</taxon>
        <taxon>Roseobacteraceae</taxon>
        <taxon>Sagittula</taxon>
    </lineage>
</organism>
<dbReference type="PROSITE" id="PS50056">
    <property type="entry name" value="TYR_PHOSPHATASE_2"/>
    <property type="match status" value="1"/>
</dbReference>
<gene>
    <name evidence="2" type="ORF">SSE37_22557</name>
</gene>
<comment type="caution">
    <text evidence="2">The sequence shown here is derived from an EMBL/GenBank/DDBJ whole genome shotgun (WGS) entry which is preliminary data.</text>
</comment>
<dbReference type="Proteomes" id="UP000005713">
    <property type="component" value="Unassembled WGS sequence"/>
</dbReference>
<dbReference type="EMBL" id="AAYA01000022">
    <property type="protein sequence ID" value="EBA05853.1"/>
    <property type="molecule type" value="Genomic_DNA"/>
</dbReference>
<dbReference type="AlphaFoldDB" id="A3KAJ4"/>
<dbReference type="eggNOG" id="COG2365">
    <property type="taxonomic scope" value="Bacteria"/>
</dbReference>
<dbReference type="InterPro" id="IPR000387">
    <property type="entry name" value="Tyr_Pase_dom"/>
</dbReference>
<sequence length="240" mass="27690">MLARLRDKLDKAERRLRYSFGTDITDPKARRWSKLHFHLFDHAFLRVLWTNFFEIAPGVYRSNQPTHGRFERYAKMGIRTVINLRGPDVRAQYLFERESCETLGLTLVDAKLWARTAAPRSKIEAVIDALRAAEKPVMFHCKSGADRAGFVAAMYLLIFEDAPLEVAQKQLGLKYIHLDFTKTGVQDYILRVYGARLALGQIGFEEWIRHEYRASALQEGWEARRAEAEVAAQLMAERDA</sequence>
<reference evidence="2 3" key="1">
    <citation type="submission" date="2006-06" db="EMBL/GenBank/DDBJ databases">
        <authorList>
            <person name="Moran M.A."/>
            <person name="Ferriera S."/>
            <person name="Johnson J."/>
            <person name="Kravitz S."/>
            <person name="Beeson K."/>
            <person name="Sutton G."/>
            <person name="Rogers Y.-H."/>
            <person name="Friedman R."/>
            <person name="Frazier M."/>
            <person name="Venter J.C."/>
        </authorList>
    </citation>
    <scope>NUCLEOTIDE SEQUENCE [LARGE SCALE GENOMIC DNA]</scope>
    <source>
        <strain evidence="2 3">E-37</strain>
    </source>
</reference>
<name>A3KAJ4_SAGS3</name>
<evidence type="ECO:0000313" key="2">
    <source>
        <dbReference type="EMBL" id="EBA05853.1"/>
    </source>
</evidence>
<dbReference type="SUPFAM" id="SSF52799">
    <property type="entry name" value="(Phosphotyrosine protein) phosphatases II"/>
    <property type="match status" value="1"/>
</dbReference>
<dbReference type="OrthoDB" id="9814896at2"/>
<evidence type="ECO:0000259" key="1">
    <source>
        <dbReference type="PROSITE" id="PS50056"/>
    </source>
</evidence>